<name>Q1MC91_RHIJ3</name>
<dbReference type="RefSeq" id="WP_011653383.1">
    <property type="nucleotide sequence ID" value="NC_008380.1"/>
</dbReference>
<protein>
    <submittedName>
        <fullName evidence="1">Phage-related protein</fullName>
    </submittedName>
</protein>
<evidence type="ECO:0000313" key="1">
    <source>
        <dbReference type="EMBL" id="CAK09440.1"/>
    </source>
</evidence>
<dbReference type="Pfam" id="PF09669">
    <property type="entry name" value="Phage_pRha"/>
    <property type="match status" value="1"/>
</dbReference>
<dbReference type="HOGENOM" id="CLU_095679_0_0_5"/>
<dbReference type="InterPro" id="IPR014054">
    <property type="entry name" value="Phage_regulatory_Rha"/>
</dbReference>
<dbReference type="InterPro" id="IPR036390">
    <property type="entry name" value="WH_DNA-bd_sf"/>
</dbReference>
<gene>
    <name evidence="1" type="ordered locus">RL3950</name>
</gene>
<organism evidence="1 2">
    <name type="scientific">Rhizobium johnstonii (strain DSM 114642 / LMG 32736 / 3841)</name>
    <name type="common">Rhizobium leguminosarum bv. viciae</name>
    <dbReference type="NCBI Taxonomy" id="216596"/>
    <lineage>
        <taxon>Bacteria</taxon>
        <taxon>Pseudomonadati</taxon>
        <taxon>Pseudomonadota</taxon>
        <taxon>Alphaproteobacteria</taxon>
        <taxon>Hyphomicrobiales</taxon>
        <taxon>Rhizobiaceae</taxon>
        <taxon>Rhizobium/Agrobacterium group</taxon>
        <taxon>Rhizobium</taxon>
        <taxon>Rhizobium johnstonii</taxon>
    </lineage>
</organism>
<dbReference type="KEGG" id="rle:RL3950"/>
<dbReference type="EnsemblBacteria" id="CAK09440">
    <property type="protein sequence ID" value="CAK09440"/>
    <property type="gene ID" value="RL3950"/>
</dbReference>
<reference evidence="1 2" key="1">
    <citation type="journal article" date="2006" name="Genome Biol.">
        <title>The genome of Rhizobium leguminosarum has recognizable core and accessory components.</title>
        <authorList>
            <person name="Young J.W."/>
            <person name="Crossman L.C."/>
            <person name="Johnston A.W.B."/>
            <person name="Thomson N.R."/>
            <person name="Ghazoui Z.F."/>
            <person name="Hull K.H."/>
            <person name="Wexler M."/>
            <person name="Curson A.R.J."/>
            <person name="Todd J.D."/>
            <person name="Poole P.S."/>
            <person name="Mauchline T.H."/>
            <person name="East A.K."/>
            <person name="Quail M.A."/>
            <person name="Churcher C."/>
            <person name="Arrowsmith C."/>
            <person name="Cherevach A."/>
            <person name="Chillingworth T."/>
            <person name="Clarke K."/>
            <person name="Cronin A."/>
            <person name="Davis P."/>
            <person name="Fraser A."/>
            <person name="Hance Z."/>
            <person name="Hauser H."/>
            <person name="Jagels K."/>
            <person name="Moule S."/>
            <person name="Mungall K."/>
            <person name="Norbertczak H."/>
            <person name="Rabbinowitsch E."/>
            <person name="Sanders M."/>
            <person name="Simmonds M."/>
            <person name="Whitehead S."/>
            <person name="Parkhill J."/>
        </authorList>
    </citation>
    <scope>NUCLEOTIDE SEQUENCE [LARGE SCALE GENOMIC DNA]</scope>
    <source>
        <strain evidence="2">DSM 114642 / LMG 32736 / 3841</strain>
    </source>
</reference>
<dbReference type="AlphaFoldDB" id="Q1MC91"/>
<dbReference type="eggNOG" id="COG3646">
    <property type="taxonomic scope" value="Bacteria"/>
</dbReference>
<evidence type="ECO:0000313" key="2">
    <source>
        <dbReference type="Proteomes" id="UP000006575"/>
    </source>
</evidence>
<dbReference type="EMBL" id="AM236080">
    <property type="protein sequence ID" value="CAK09440.1"/>
    <property type="molecule type" value="Genomic_DNA"/>
</dbReference>
<proteinExistence type="predicted"/>
<accession>Q1MC91</accession>
<sequence>MQQLTSRPAAMSSREIADLLDTRHDSVKRTIERLAEKDVVRFTPSVETSHEGAGSRPVEVYLVNERDSYVVVAQLSPEFTARLVDYWQEHKNEPAQIPTTAEAFAQAFRMLADAEQRDAARDRRLNLIDAKVERIETAQTVLSARPANSESIVHLRKRIWGMFGLSEQTIDAVMRQSPIAPRPAGMVRNDRAEAEGSTYAVYWKKDVTKVFEVFTRECKAVTDQFFTHPLIEGRFKMVRRDLCKN</sequence>
<dbReference type="SUPFAM" id="SSF46785">
    <property type="entry name" value="Winged helix' DNA-binding domain"/>
    <property type="match status" value="1"/>
</dbReference>
<keyword evidence="2" id="KW-1185">Reference proteome</keyword>
<dbReference type="GeneID" id="303208953"/>
<dbReference type="Proteomes" id="UP000006575">
    <property type="component" value="Chromosome"/>
</dbReference>